<keyword evidence="3" id="KW-0862">Zinc</keyword>
<dbReference type="Gene3D" id="3.30.40.10">
    <property type="entry name" value="Zinc/RING finger domain, C3HC4 (zinc finger)"/>
    <property type="match status" value="1"/>
</dbReference>
<organism evidence="7 8">
    <name type="scientific">Polarella glacialis</name>
    <name type="common">Dinoflagellate</name>
    <dbReference type="NCBI Taxonomy" id="89957"/>
    <lineage>
        <taxon>Eukaryota</taxon>
        <taxon>Sar</taxon>
        <taxon>Alveolata</taxon>
        <taxon>Dinophyceae</taxon>
        <taxon>Suessiales</taxon>
        <taxon>Suessiaceae</taxon>
        <taxon>Polarella</taxon>
    </lineage>
</organism>
<feature type="region of interest" description="Disordered" evidence="5">
    <location>
        <begin position="570"/>
        <end position="603"/>
    </location>
</feature>
<dbReference type="Pfam" id="PF13639">
    <property type="entry name" value="zf-RING_2"/>
    <property type="match status" value="1"/>
</dbReference>
<comment type="caution">
    <text evidence="7">The sequence shown here is derived from an EMBL/GenBank/DDBJ whole genome shotgun (WGS) entry which is preliminary data.</text>
</comment>
<dbReference type="EMBL" id="CAJNNW010028065">
    <property type="protein sequence ID" value="CAE8694494.1"/>
    <property type="molecule type" value="Genomic_DNA"/>
</dbReference>
<feature type="region of interest" description="Disordered" evidence="5">
    <location>
        <begin position="313"/>
        <end position="392"/>
    </location>
</feature>
<dbReference type="InterPro" id="IPR013103">
    <property type="entry name" value="RVT_2"/>
</dbReference>
<dbReference type="PANTHER" id="PTHR45931">
    <property type="entry name" value="SI:CH211-59O9.10"/>
    <property type="match status" value="1"/>
</dbReference>
<evidence type="ECO:0000256" key="2">
    <source>
        <dbReference type="ARBA" id="ARBA00022771"/>
    </source>
</evidence>
<keyword evidence="2 4" id="KW-0863">Zinc-finger</keyword>
<feature type="region of interest" description="Disordered" evidence="5">
    <location>
        <begin position="276"/>
        <end position="301"/>
    </location>
</feature>
<proteinExistence type="predicted"/>
<evidence type="ECO:0000256" key="5">
    <source>
        <dbReference type="SAM" id="MobiDB-lite"/>
    </source>
</evidence>
<feature type="compositionally biased region" description="Basic and acidic residues" evidence="5">
    <location>
        <begin position="313"/>
        <end position="324"/>
    </location>
</feature>
<dbReference type="Pfam" id="PF07727">
    <property type="entry name" value="RVT_2"/>
    <property type="match status" value="1"/>
</dbReference>
<evidence type="ECO:0000256" key="3">
    <source>
        <dbReference type="ARBA" id="ARBA00022833"/>
    </source>
</evidence>
<protein>
    <recommendedName>
        <fullName evidence="6">RING-type domain-containing protein</fullName>
    </recommendedName>
</protein>
<dbReference type="SUPFAM" id="SSF57850">
    <property type="entry name" value="RING/U-box"/>
    <property type="match status" value="1"/>
</dbReference>
<gene>
    <name evidence="7" type="ORF">PGLA2088_LOCUS28883</name>
</gene>
<name>A0A813K9K9_POLGL</name>
<feature type="region of interest" description="Disordered" evidence="5">
    <location>
        <begin position="177"/>
        <end position="220"/>
    </location>
</feature>
<dbReference type="GO" id="GO:0005634">
    <property type="term" value="C:nucleus"/>
    <property type="evidence" value="ECO:0007669"/>
    <property type="project" value="TreeGrafter"/>
</dbReference>
<evidence type="ECO:0000256" key="4">
    <source>
        <dbReference type="PROSITE-ProRule" id="PRU00175"/>
    </source>
</evidence>
<dbReference type="PROSITE" id="PS50089">
    <property type="entry name" value="ZF_RING_2"/>
    <property type="match status" value="1"/>
</dbReference>
<accession>A0A813K9K9</accession>
<dbReference type="InterPro" id="IPR013083">
    <property type="entry name" value="Znf_RING/FYVE/PHD"/>
</dbReference>
<feature type="non-terminal residue" evidence="7">
    <location>
        <position position="1"/>
    </location>
</feature>
<sequence length="1466" mass="159323">MPSVPEAQPPDISLATDNDSVRFGSVALAEMSVEIADSQAHQRYMPAQQGDPVIFGPGTAHCQYFHMSETNVRNHVNVSVAAPRGEGAGLGDLLGNRPPVQCLACRRLDHFPTDCRKCHASLCRVCIQDGKCNRCVQAESDIGMSLGDSSACFSSVSDVLQSRLPTAASGFQSMASSLDAAAGRPPGLDHLPRGPPLAKSSQPSVQSESRRFLPQSQDSSEERFTEYLGSACNSYCEQLRSEHSAASANGRAQKISERVAESTLAEALEALRTRALKSQKEQMRSQMRRLRKKDSAPADIPIQFLKSRTVIKEAPDLPKVKNNERAPPPSRQKVPKDDSPPGSESSSSDDSSDSSHAGPPPLIESTSKDVAEKKRRQSQARSPLPKPGNLRAWRALVRGKTTAASGRPDECFAWLSKAHEDGATFESLSDTGSFKTLDMKFATALTEISTGPLGVKITTLADEEASRGRLIKGRQLYLAILEWHKLDEARGAFFSLKDLMAQDCNTLEILFLDQIEACKAELGDELVSVLGRGGAVPGAVATRTTKEKAAVKKAVKAAAASAASTSSGQANALSASQKGKNGEKKSGTKSPRAGSPAGKGQLPSKFFKEGSGTCPNWDKCTFSHAPKVAAMTVVVAASPVSSSAPARSVIFCGKISAALVRVSCMFQGMTHNLMCAPRDLGYHRSQPSAQFESRRIARAQAFQLASECGHAFNEPIMPLPLLVSAAAVSTENGPTRYFADTGAGKDLVSRGELSAQQLRCLRKPRQKFMLRAAAGIIEAKEEVDLDVPLKAKSDCLQGSRAMLEASGLPTSVTNPASSFPGIMFPFGAVISFRPPGERGQVVSKQFPILLGGESEFQDIELPVRVLIEFACSPDSALGLSSTSLPVAQALPFGGSLPCTPLTRWRSMNVLYLLNGQDTKTGGSYPNTSSSLNVMLLDYSREMEKFARFQFPQDPAGLIASAVCAEADVINFLEASHRVPITPQPHRDKQSNPPLWSSLVTKTLHPSDPMSRCKEALDAVNAERVALLETDTWDQSNPMEKKTGIAKCPDAHFASLFSIVGIKNHESPADHKWKGRIVFGSDKIKTAAEAQAFFDELTSTPASMQAGRCLLAGKSSRPWLRLKQSDCLRAYVQSFLGVPNKIFVDMPRAWWPPEWAGKFDHPVVDLRKALYGHPLAGERWRQRLEDESLALGFHEIEGWPSVYAKCDGIKQATVFVVYVDDLVMVGGEDLDIAIAGLRKHIDMEDPREIYKYLDTPFAPELPRDQQVKLMEETGTFSAEAASLLMKPMYGARLARPDLCVTQILDLPPEERSANLERYARCMTVRFRRRKANQEELDLQALMPSSLAQSPEVWEYTSCAICLCEFAEGEELRRAPCAGGHAFHPKCLRGWLDRSHATCPVCRGGEGDGRGGRSKPQGGRFGADALAEFVTRRMRSGKVDLTVSKANHERAEMAIRQLRDPMPCLKPE</sequence>
<dbReference type="SMART" id="SM00744">
    <property type="entry name" value="RINGv"/>
    <property type="match status" value="1"/>
</dbReference>
<dbReference type="PANTHER" id="PTHR45931:SF3">
    <property type="entry name" value="RING ZINC FINGER-CONTAINING PROTEIN"/>
    <property type="match status" value="1"/>
</dbReference>
<dbReference type="InterPro" id="IPR001841">
    <property type="entry name" value="Znf_RING"/>
</dbReference>
<dbReference type="InterPro" id="IPR011016">
    <property type="entry name" value="Znf_RING-CH"/>
</dbReference>
<dbReference type="InterPro" id="IPR051834">
    <property type="entry name" value="RING_finger_E3_ligase"/>
</dbReference>
<reference evidence="7" key="1">
    <citation type="submission" date="2021-02" db="EMBL/GenBank/DDBJ databases">
        <authorList>
            <person name="Dougan E. K."/>
            <person name="Rhodes N."/>
            <person name="Thang M."/>
            <person name="Chan C."/>
        </authorList>
    </citation>
    <scope>NUCLEOTIDE SEQUENCE</scope>
</reference>
<evidence type="ECO:0000259" key="6">
    <source>
        <dbReference type="PROSITE" id="PS50089"/>
    </source>
</evidence>
<feature type="compositionally biased region" description="Polar residues" evidence="5">
    <location>
        <begin position="570"/>
        <end position="579"/>
    </location>
</feature>
<keyword evidence="1" id="KW-0479">Metal-binding</keyword>
<dbReference type="CDD" id="cd16473">
    <property type="entry name" value="RING-H2_RNF103"/>
    <property type="match status" value="1"/>
</dbReference>
<dbReference type="Proteomes" id="UP000626109">
    <property type="component" value="Unassembled WGS sequence"/>
</dbReference>
<dbReference type="GO" id="GO:0008270">
    <property type="term" value="F:zinc ion binding"/>
    <property type="evidence" value="ECO:0007669"/>
    <property type="project" value="UniProtKB-KW"/>
</dbReference>
<dbReference type="GO" id="GO:0006511">
    <property type="term" value="P:ubiquitin-dependent protein catabolic process"/>
    <property type="evidence" value="ECO:0007669"/>
    <property type="project" value="TreeGrafter"/>
</dbReference>
<feature type="domain" description="RING-type" evidence="6">
    <location>
        <begin position="1357"/>
        <end position="1401"/>
    </location>
</feature>
<evidence type="ECO:0000256" key="1">
    <source>
        <dbReference type="ARBA" id="ARBA00022723"/>
    </source>
</evidence>
<evidence type="ECO:0000313" key="7">
    <source>
        <dbReference type="EMBL" id="CAE8694494.1"/>
    </source>
</evidence>
<dbReference type="GO" id="GO:0061630">
    <property type="term" value="F:ubiquitin protein ligase activity"/>
    <property type="evidence" value="ECO:0007669"/>
    <property type="project" value="TreeGrafter"/>
</dbReference>
<feature type="compositionally biased region" description="Low complexity" evidence="5">
    <location>
        <begin position="340"/>
        <end position="357"/>
    </location>
</feature>
<evidence type="ECO:0000313" key="8">
    <source>
        <dbReference type="Proteomes" id="UP000626109"/>
    </source>
</evidence>